<sequence>FYMSHKNVFKGYKNLCKPITKIAFHKDFLPGIPGQNTIILLRSEKALDQDIQAVAFKKTAETYDNNPITNNSNVDKTWDEKLVDACREAGMRTILKKATDLVLPKLFAHLIEEQVNGDIEGIHLKCQMFGFQVIEKLCLENKEYQQMYGIYGLGVIPESGIIVVCTFEKKEFTVSFMELNNESMTTVIPGITTYHTRIT</sequence>
<keyword evidence="2" id="KW-1185">Reference proteome</keyword>
<comment type="caution">
    <text evidence="1">The sequence shown here is derived from an EMBL/GenBank/DDBJ whole genome shotgun (WGS) entry which is preliminary data.</text>
</comment>
<dbReference type="Proteomes" id="UP001626550">
    <property type="component" value="Unassembled WGS sequence"/>
</dbReference>
<dbReference type="EMBL" id="JBJKFK010001152">
    <property type="protein sequence ID" value="KAL3313922.1"/>
    <property type="molecule type" value="Genomic_DNA"/>
</dbReference>
<feature type="non-terminal residue" evidence="1">
    <location>
        <position position="1"/>
    </location>
</feature>
<reference evidence="1 2" key="1">
    <citation type="submission" date="2024-11" db="EMBL/GenBank/DDBJ databases">
        <title>Adaptive evolution of stress response genes in parasites aligns with host niche diversity.</title>
        <authorList>
            <person name="Hahn C."/>
            <person name="Resl P."/>
        </authorList>
    </citation>
    <scope>NUCLEOTIDE SEQUENCE [LARGE SCALE GENOMIC DNA]</scope>
    <source>
        <strain evidence="1">EGGRZ-B1_66</strain>
        <tissue evidence="1">Body</tissue>
    </source>
</reference>
<evidence type="ECO:0000313" key="2">
    <source>
        <dbReference type="Proteomes" id="UP001626550"/>
    </source>
</evidence>
<protein>
    <submittedName>
        <fullName evidence="1">Uncharacterized protein</fullName>
    </submittedName>
</protein>
<organism evidence="1 2">
    <name type="scientific">Cichlidogyrus casuarinus</name>
    <dbReference type="NCBI Taxonomy" id="1844966"/>
    <lineage>
        <taxon>Eukaryota</taxon>
        <taxon>Metazoa</taxon>
        <taxon>Spiralia</taxon>
        <taxon>Lophotrochozoa</taxon>
        <taxon>Platyhelminthes</taxon>
        <taxon>Monogenea</taxon>
        <taxon>Monopisthocotylea</taxon>
        <taxon>Dactylogyridea</taxon>
        <taxon>Ancyrocephalidae</taxon>
        <taxon>Cichlidogyrus</taxon>
    </lineage>
</organism>
<evidence type="ECO:0000313" key="1">
    <source>
        <dbReference type="EMBL" id="KAL3313922.1"/>
    </source>
</evidence>
<proteinExistence type="predicted"/>
<dbReference type="AlphaFoldDB" id="A0ABD2Q2U0"/>
<gene>
    <name evidence="1" type="ORF">Ciccas_007467</name>
</gene>
<name>A0ABD2Q2U0_9PLAT</name>
<accession>A0ABD2Q2U0</accession>